<sequence length="1059" mass="115303">MKKRISGLLLLMLLLVVQTGFGQELTVSGIVTDDSGFPTPGVNVLVKGTSTGVATDFDGKYTIKANKGQVLSFSFLGMQTQDITVSTSSINVKLLSDAHELDDVVVTALGIKRDKKQLGYATQEIKGEDLNKVNSGNIANSISGKASGVQIRRNNNIGGSTNVIVRGPSSLTGNNQALWVVDGMPIDNSNSNTSGQLSGGGGYDYGNTASDINPEDIESMNILKGAAATALYGSRAANGAIIITTKKGKKGKGLGVTVNSGVSIGQIDRSTFPKYQKQYGAGYAPGFGSGDINGDGTIESPIAQTSADASFGSAFDPNLMVYQWDSFDPESPNYMKKKAWVGAKNGPESFFQNNVILTNSVSITGSSDTGSFRLSYSKFDQNGILPNSKLVRDNASFSGSHKLNDKLKATVNANYIKTNGTGLNETGYSDNILSGFRQWWQNNVDLQDQRQAFENTGRNISWNPNGADDKSPAYWDNPYWQRYKNYNNFTRERFFGNVGLDYEVNSWMSATGRVSVDEYSELQEERVAVGSNPVSKYSRYDKTFREMNYDMILNFKAAISDRISFAGMLGSNIRRTTINSVFSTTNGGLLVPEVYTISNSLNPINAPTESRSTVGVDGIYGSASFGLDDTFFMEGTIRRDHSSTLPKDNAVYYYPSLTASYIFSNHIEGEWLSFGKFRANYAEVGSDAAFAVLRDLYSKPPSVGAEHSFSVPDSKRNPNLKNENTRSVEAGLEMQFFNKRLGFDVSVYKSNTSNLIMPINVTAATGYSSFWVNAGEVQNTGVELMLNATPIKTENFAWKVNVNWSKNKNEVLSLYNGVDNLVLGSFQGGVTMNAEVGQPIGVMKGTDYVYVNGERLVDENGFYVISDSDQIIGNSQPDWIGGVSNTFTYKNMSLSFLIDVKKGGDVYSIDQSYGQSTGLYENSVGNNDLGNPKRNPISEGGGIINPGVKPDGTPNDKRIEYNSGTTGYKKLPNSEFVYDGSYVKLRELSLAYAVPTKMLEKTFFKDVTFTLTGSNLWIIHKNMPDADPEAGLSSGNNQGFQSGVMPTTRDISFNIKLQF</sequence>
<feature type="signal peptide" evidence="9">
    <location>
        <begin position="1"/>
        <end position="22"/>
    </location>
</feature>
<comment type="similarity">
    <text evidence="7">Belongs to the TonB-dependent receptor family.</text>
</comment>
<dbReference type="Pfam" id="PF07715">
    <property type="entry name" value="Plug"/>
    <property type="match status" value="1"/>
</dbReference>
<evidence type="ECO:0000256" key="4">
    <source>
        <dbReference type="ARBA" id="ARBA00022692"/>
    </source>
</evidence>
<dbReference type="InterPro" id="IPR023996">
    <property type="entry name" value="TonB-dep_OMP_SusC/RagA"/>
</dbReference>
<dbReference type="EMBL" id="CP020919">
    <property type="protein sequence ID" value="AWG26938.1"/>
    <property type="molecule type" value="Genomic_DNA"/>
</dbReference>
<dbReference type="SUPFAM" id="SSF49464">
    <property type="entry name" value="Carboxypeptidase regulatory domain-like"/>
    <property type="match status" value="1"/>
</dbReference>
<dbReference type="InterPro" id="IPR023997">
    <property type="entry name" value="TonB-dep_OMP_SusC/RagA_CS"/>
</dbReference>
<dbReference type="InterPro" id="IPR008969">
    <property type="entry name" value="CarboxyPept-like_regulatory"/>
</dbReference>
<dbReference type="Gene3D" id="2.170.130.10">
    <property type="entry name" value="TonB-dependent receptor, plug domain"/>
    <property type="match status" value="1"/>
</dbReference>
<feature type="region of interest" description="Disordered" evidence="8">
    <location>
        <begin position="702"/>
        <end position="722"/>
    </location>
</feature>
<keyword evidence="2 7" id="KW-0813">Transport</keyword>
<evidence type="ECO:0000256" key="6">
    <source>
        <dbReference type="ARBA" id="ARBA00023237"/>
    </source>
</evidence>
<dbReference type="KEGG" id="fki:FK004_17715"/>
<evidence type="ECO:0000259" key="10">
    <source>
        <dbReference type="Pfam" id="PF07715"/>
    </source>
</evidence>
<evidence type="ECO:0000256" key="7">
    <source>
        <dbReference type="PROSITE-ProRule" id="PRU01360"/>
    </source>
</evidence>
<dbReference type="RefSeq" id="WP_108738435.1">
    <property type="nucleotide sequence ID" value="NZ_CP020919.1"/>
</dbReference>
<keyword evidence="9" id="KW-0732">Signal</keyword>
<dbReference type="GO" id="GO:0009279">
    <property type="term" value="C:cell outer membrane"/>
    <property type="evidence" value="ECO:0007669"/>
    <property type="project" value="UniProtKB-SubCell"/>
</dbReference>
<dbReference type="Pfam" id="PF13715">
    <property type="entry name" value="CarbopepD_reg_2"/>
    <property type="match status" value="1"/>
</dbReference>
<reference evidence="11 12" key="1">
    <citation type="submission" date="2017-04" db="EMBL/GenBank/DDBJ databases">
        <title>Complete genome sequence of Flavobacterium kingsejong AJ004.</title>
        <authorList>
            <person name="Lee P.C."/>
        </authorList>
    </citation>
    <scope>NUCLEOTIDE SEQUENCE [LARGE SCALE GENOMIC DNA]</scope>
    <source>
        <strain evidence="11 12">AJ004</strain>
    </source>
</reference>
<dbReference type="InterPro" id="IPR037066">
    <property type="entry name" value="Plug_dom_sf"/>
</dbReference>
<gene>
    <name evidence="11" type="ORF">FK004_17715</name>
</gene>
<feature type="region of interest" description="Disordered" evidence="8">
    <location>
        <begin position="930"/>
        <end position="956"/>
    </location>
</feature>
<dbReference type="Proteomes" id="UP000244677">
    <property type="component" value="Chromosome"/>
</dbReference>
<protein>
    <recommendedName>
        <fullName evidence="10">TonB-dependent receptor plug domain-containing protein</fullName>
    </recommendedName>
</protein>
<evidence type="ECO:0000256" key="3">
    <source>
        <dbReference type="ARBA" id="ARBA00022452"/>
    </source>
</evidence>
<feature type="chain" id="PRO_5015634737" description="TonB-dependent receptor plug domain-containing protein" evidence="9">
    <location>
        <begin position="23"/>
        <end position="1059"/>
    </location>
</feature>
<proteinExistence type="inferred from homology"/>
<keyword evidence="3 7" id="KW-1134">Transmembrane beta strand</keyword>
<dbReference type="SUPFAM" id="SSF56935">
    <property type="entry name" value="Porins"/>
    <property type="match status" value="1"/>
</dbReference>
<comment type="subcellular location">
    <subcellularLocation>
        <location evidence="1 7">Cell outer membrane</location>
        <topology evidence="1 7">Multi-pass membrane protein</topology>
    </subcellularLocation>
</comment>
<name>A0A2S1LTB0_9FLAO</name>
<accession>A0A2S1LTB0</accession>
<evidence type="ECO:0000256" key="1">
    <source>
        <dbReference type="ARBA" id="ARBA00004571"/>
    </source>
</evidence>
<dbReference type="PROSITE" id="PS52016">
    <property type="entry name" value="TONB_DEPENDENT_REC_3"/>
    <property type="match status" value="1"/>
</dbReference>
<dbReference type="Gene3D" id="2.60.40.1120">
    <property type="entry name" value="Carboxypeptidase-like, regulatory domain"/>
    <property type="match status" value="1"/>
</dbReference>
<evidence type="ECO:0000256" key="5">
    <source>
        <dbReference type="ARBA" id="ARBA00023136"/>
    </source>
</evidence>
<dbReference type="NCBIfam" id="TIGR04057">
    <property type="entry name" value="SusC_RagA_signa"/>
    <property type="match status" value="1"/>
</dbReference>
<dbReference type="OrthoDB" id="9768177at2"/>
<dbReference type="InterPro" id="IPR036942">
    <property type="entry name" value="Beta-barrel_TonB_sf"/>
</dbReference>
<keyword evidence="5 7" id="KW-0472">Membrane</keyword>
<feature type="domain" description="TonB-dependent receptor plug" evidence="10">
    <location>
        <begin position="115"/>
        <end position="240"/>
    </location>
</feature>
<dbReference type="AlphaFoldDB" id="A0A2S1LTB0"/>
<dbReference type="InterPro" id="IPR039426">
    <property type="entry name" value="TonB-dep_rcpt-like"/>
</dbReference>
<evidence type="ECO:0000256" key="8">
    <source>
        <dbReference type="SAM" id="MobiDB-lite"/>
    </source>
</evidence>
<organism evidence="11 12">
    <name type="scientific">Flavobacterium kingsejongi</name>
    <dbReference type="NCBI Taxonomy" id="1678728"/>
    <lineage>
        <taxon>Bacteria</taxon>
        <taxon>Pseudomonadati</taxon>
        <taxon>Bacteroidota</taxon>
        <taxon>Flavobacteriia</taxon>
        <taxon>Flavobacteriales</taxon>
        <taxon>Flavobacteriaceae</taxon>
        <taxon>Flavobacterium</taxon>
    </lineage>
</organism>
<evidence type="ECO:0000256" key="9">
    <source>
        <dbReference type="SAM" id="SignalP"/>
    </source>
</evidence>
<evidence type="ECO:0000256" key="2">
    <source>
        <dbReference type="ARBA" id="ARBA00022448"/>
    </source>
</evidence>
<dbReference type="NCBIfam" id="TIGR04056">
    <property type="entry name" value="OMP_RagA_SusC"/>
    <property type="match status" value="1"/>
</dbReference>
<dbReference type="InterPro" id="IPR012910">
    <property type="entry name" value="Plug_dom"/>
</dbReference>
<dbReference type="Gene3D" id="2.40.170.20">
    <property type="entry name" value="TonB-dependent receptor, beta-barrel domain"/>
    <property type="match status" value="1"/>
</dbReference>
<evidence type="ECO:0000313" key="12">
    <source>
        <dbReference type="Proteomes" id="UP000244677"/>
    </source>
</evidence>
<keyword evidence="12" id="KW-1185">Reference proteome</keyword>
<keyword evidence="6 7" id="KW-0998">Cell outer membrane</keyword>
<evidence type="ECO:0000313" key="11">
    <source>
        <dbReference type="EMBL" id="AWG26938.1"/>
    </source>
</evidence>
<keyword evidence="4 7" id="KW-0812">Transmembrane</keyword>